<feature type="region of interest" description="Disordered" evidence="1">
    <location>
        <begin position="1"/>
        <end position="24"/>
    </location>
</feature>
<feature type="compositionally biased region" description="Basic and acidic residues" evidence="1">
    <location>
        <begin position="1"/>
        <end position="11"/>
    </location>
</feature>
<gene>
    <name evidence="2" type="ORF">ADUPG1_003825</name>
</gene>
<evidence type="ECO:0000256" key="1">
    <source>
        <dbReference type="SAM" id="MobiDB-lite"/>
    </source>
</evidence>
<evidence type="ECO:0000313" key="2">
    <source>
        <dbReference type="EMBL" id="GKT37887.1"/>
    </source>
</evidence>
<accession>A0ABQ5KZV1</accession>
<keyword evidence="3" id="KW-1185">Reference proteome</keyword>
<comment type="caution">
    <text evidence="2">The sequence shown here is derived from an EMBL/GenBank/DDBJ whole genome shotgun (WGS) entry which is preliminary data.</text>
</comment>
<name>A0ABQ5KZV1_9EUKA</name>
<feature type="non-terminal residue" evidence="2">
    <location>
        <position position="112"/>
    </location>
</feature>
<proteinExistence type="predicted"/>
<sequence length="112" mass="12788">MQSEAPHDDKRKTSHPMPTIQRHHDLRRELAKQIRLVKSHWSVEEEVTRADGLRDDIIVNTGTNSFWMDITVVYEDATLGSVEERMKQKEEKYGENGSAIVLGHSGLMATES</sequence>
<dbReference type="Proteomes" id="UP001057375">
    <property type="component" value="Unassembled WGS sequence"/>
</dbReference>
<dbReference type="EMBL" id="BQXS01005403">
    <property type="protein sequence ID" value="GKT37887.1"/>
    <property type="molecule type" value="Genomic_DNA"/>
</dbReference>
<protein>
    <submittedName>
        <fullName evidence="2">Uncharacterized protein</fullName>
    </submittedName>
</protein>
<organism evidence="2 3">
    <name type="scientific">Aduncisulcus paluster</name>
    <dbReference type="NCBI Taxonomy" id="2918883"/>
    <lineage>
        <taxon>Eukaryota</taxon>
        <taxon>Metamonada</taxon>
        <taxon>Carpediemonas-like organisms</taxon>
        <taxon>Aduncisulcus</taxon>
    </lineage>
</organism>
<reference evidence="2" key="1">
    <citation type="submission" date="2022-03" db="EMBL/GenBank/DDBJ databases">
        <title>Draft genome sequence of Aduncisulcus paluster, a free-living microaerophilic Fornicata.</title>
        <authorList>
            <person name="Yuyama I."/>
            <person name="Kume K."/>
            <person name="Tamura T."/>
            <person name="Inagaki Y."/>
            <person name="Hashimoto T."/>
        </authorList>
    </citation>
    <scope>NUCLEOTIDE SEQUENCE</scope>
    <source>
        <strain evidence="2">NY0171</strain>
    </source>
</reference>
<evidence type="ECO:0000313" key="3">
    <source>
        <dbReference type="Proteomes" id="UP001057375"/>
    </source>
</evidence>